<comment type="caution">
    <text evidence="4">The sequence shown here is derived from an EMBL/GenBank/DDBJ whole genome shotgun (WGS) entry which is preliminary data.</text>
</comment>
<evidence type="ECO:0000313" key="5">
    <source>
        <dbReference type="Proteomes" id="UP000295070"/>
    </source>
</evidence>
<protein>
    <recommendedName>
        <fullName evidence="6">THAP-type domain-containing protein</fullName>
    </recommendedName>
</protein>
<dbReference type="Proteomes" id="UP000295070">
    <property type="component" value="Chromosome 17"/>
</dbReference>
<proteinExistence type="predicted"/>
<dbReference type="InterPro" id="IPR048365">
    <property type="entry name" value="TNP-like_RNaseH_N"/>
</dbReference>
<evidence type="ECO:0000259" key="3">
    <source>
        <dbReference type="Pfam" id="PF21787"/>
    </source>
</evidence>
<feature type="domain" description="THAP9-like helix-turn-helix" evidence="2">
    <location>
        <begin position="41"/>
        <end position="113"/>
    </location>
</feature>
<accession>A0A484CBS0</accession>
<reference evidence="4 5" key="1">
    <citation type="submission" date="2019-01" db="EMBL/GenBank/DDBJ databases">
        <title>A chromosome-scale genome assembly of the yellow perch, Perca flavescens.</title>
        <authorList>
            <person name="Feron R."/>
            <person name="Morvezen R."/>
            <person name="Bestin A."/>
            <person name="Haffray P."/>
            <person name="Klopp C."/>
            <person name="Zahm M."/>
            <person name="Cabau C."/>
            <person name="Roques C."/>
            <person name="Donnadieu C."/>
            <person name="Bouchez O."/>
            <person name="Christie M."/>
            <person name="Larson W."/>
            <person name="Guiguen Y."/>
        </authorList>
    </citation>
    <scope>NUCLEOTIDE SEQUENCE [LARGE SCALE GENOMIC DNA]</scope>
    <source>
        <strain evidence="4">YP-PL-M2</strain>
        <tissue evidence="4">Blood</tissue>
    </source>
</reference>
<evidence type="ECO:0000313" key="4">
    <source>
        <dbReference type="EMBL" id="TDH01252.1"/>
    </source>
</evidence>
<keyword evidence="5" id="KW-1185">Reference proteome</keyword>
<evidence type="ECO:0000256" key="1">
    <source>
        <dbReference type="SAM" id="Coils"/>
    </source>
</evidence>
<name>A0A484CBS0_PERFV</name>
<dbReference type="EMBL" id="SCKG01000017">
    <property type="protein sequence ID" value="TDH01252.1"/>
    <property type="molecule type" value="Genomic_DNA"/>
</dbReference>
<organism evidence="4 5">
    <name type="scientific">Perca flavescens</name>
    <name type="common">American yellow perch</name>
    <name type="synonym">Morone flavescens</name>
    <dbReference type="NCBI Taxonomy" id="8167"/>
    <lineage>
        <taxon>Eukaryota</taxon>
        <taxon>Metazoa</taxon>
        <taxon>Chordata</taxon>
        <taxon>Craniata</taxon>
        <taxon>Vertebrata</taxon>
        <taxon>Euteleostomi</taxon>
        <taxon>Actinopterygii</taxon>
        <taxon>Neopterygii</taxon>
        <taxon>Teleostei</taxon>
        <taxon>Neoteleostei</taxon>
        <taxon>Acanthomorphata</taxon>
        <taxon>Eupercaria</taxon>
        <taxon>Perciformes</taxon>
        <taxon>Percoidei</taxon>
        <taxon>Percidae</taxon>
        <taxon>Percinae</taxon>
        <taxon>Perca</taxon>
    </lineage>
</organism>
<dbReference type="Pfam" id="PF12017">
    <property type="entry name" value="Tnp_P_element"/>
    <property type="match status" value="1"/>
</dbReference>
<dbReference type="InterPro" id="IPR021896">
    <property type="entry name" value="THAP9-like_HTH"/>
</dbReference>
<gene>
    <name evidence="4" type="ORF">EPR50_G00178340</name>
</gene>
<evidence type="ECO:0000259" key="2">
    <source>
        <dbReference type="Pfam" id="PF12017"/>
    </source>
</evidence>
<dbReference type="STRING" id="8167.A0A484CBS0"/>
<dbReference type="AlphaFoldDB" id="A0A484CBS0"/>
<evidence type="ECO:0008006" key="6">
    <source>
        <dbReference type="Google" id="ProtNLM"/>
    </source>
</evidence>
<keyword evidence="1" id="KW-0175">Coiled coil</keyword>
<feature type="domain" description="Transposable element P transposase-like RNase H" evidence="3">
    <location>
        <begin position="120"/>
        <end position="201"/>
    </location>
</feature>
<dbReference type="Pfam" id="PF21787">
    <property type="entry name" value="TNP-like_RNaseH_N"/>
    <property type="match status" value="1"/>
</dbReference>
<sequence>MAIKAKLEEASARVRKLQQEKNNALRREKRTKMNMQALLEELKEKNLINEKLKDNLECYSDLPVNLLSRQGVEYTKAQRDFALTLHLDGPKAYHYLRDTLHIQLPHPSSLQRWLSSLDARPGLNKMMLDMLERQRQVDEVKYGCVTLMLDAMSIKNHVQYDPQTQTMFGYVDMGDRLNETDMASEVLVFMVVGLQGYWKAPKKSFPTFE</sequence>
<feature type="coiled-coil region" evidence="1">
    <location>
        <begin position="7"/>
        <end position="55"/>
    </location>
</feature>